<dbReference type="Pfam" id="PF06127">
    <property type="entry name" value="Mpo1-like"/>
    <property type="match status" value="1"/>
</dbReference>
<keyword evidence="1" id="KW-0472">Membrane</keyword>
<gene>
    <name evidence="2" type="ORF">g.41239</name>
</gene>
<evidence type="ECO:0000313" key="2">
    <source>
        <dbReference type="EMBL" id="JAT73827.1"/>
    </source>
</evidence>
<dbReference type="AlphaFoldDB" id="A0A1D2A3R2"/>
<evidence type="ECO:0008006" key="3">
    <source>
        <dbReference type="Google" id="ProtNLM"/>
    </source>
</evidence>
<accession>A0A1D2A3R2</accession>
<reference evidence="2" key="1">
    <citation type="submission" date="2015-08" db="EMBL/GenBank/DDBJ databases">
        <authorList>
            <person name="Babu N.S."/>
            <person name="Beckwith C.J."/>
            <person name="Beseler K.G."/>
            <person name="Brison A."/>
            <person name="Carone J.V."/>
            <person name="Caskin T.P."/>
            <person name="Diamond M."/>
            <person name="Durham M.E."/>
            <person name="Foxe J.M."/>
            <person name="Go M."/>
            <person name="Henderson B.A."/>
            <person name="Jones I.B."/>
            <person name="McGettigan J.A."/>
            <person name="Micheletti S.J."/>
            <person name="Nasrallah M.E."/>
            <person name="Ortiz D."/>
            <person name="Piller C.R."/>
            <person name="Privatt S.R."/>
            <person name="Schneider S.L."/>
            <person name="Sharp S."/>
            <person name="Smith T.C."/>
            <person name="Stanton J.D."/>
            <person name="Ullery H.E."/>
            <person name="Wilson R.J."/>
            <person name="Serrano M.G."/>
            <person name="Buck G."/>
            <person name="Lee V."/>
            <person name="Wang Y."/>
            <person name="Carvalho R."/>
            <person name="Voegtly L."/>
            <person name="Shi R."/>
            <person name="Duckworth R."/>
            <person name="Johnson A."/>
            <person name="Loviza R."/>
            <person name="Walstead R."/>
            <person name="Shah Z."/>
            <person name="Kiflezghi M."/>
            <person name="Wade K."/>
            <person name="Ball S.L."/>
            <person name="Bradley K.W."/>
            <person name="Asai D.J."/>
            <person name="Bowman C.A."/>
            <person name="Russell D.A."/>
            <person name="Pope W.H."/>
            <person name="Jacobs-Sera D."/>
            <person name="Hendrix R.W."/>
            <person name="Hatfull G.F."/>
        </authorList>
    </citation>
    <scope>NUCLEOTIDE SEQUENCE</scope>
</reference>
<keyword evidence="1" id="KW-1133">Transmembrane helix</keyword>
<dbReference type="PANTHER" id="PTHR34205">
    <property type="entry name" value="TRANSMEMBRANE PROTEIN"/>
    <property type="match status" value="1"/>
</dbReference>
<sequence length="136" mass="15389">PVKAQVSNFVQGFPSTWPASVAMVVANPNYKRFPLPASGFGTFADFYPFYLGEHANRTCRRLHILGTTIVLALDTLALLTLSLKVLPFVPLIGYGFAWTGHFFFEHNRPATFKHPMYSLMGDLRLWCEVVTRQRPL</sequence>
<feature type="non-terminal residue" evidence="2">
    <location>
        <position position="1"/>
    </location>
</feature>
<proteinExistence type="predicted"/>
<dbReference type="PANTHER" id="PTHR34205:SF2">
    <property type="entry name" value="DUF962 DOMAIN-CONTAINING PROTEIN"/>
    <property type="match status" value="1"/>
</dbReference>
<dbReference type="EMBL" id="GDKF01004795">
    <property type="protein sequence ID" value="JAT73827.1"/>
    <property type="molecule type" value="Transcribed_RNA"/>
</dbReference>
<feature type="transmembrane region" description="Helical" evidence="1">
    <location>
        <begin position="62"/>
        <end position="79"/>
    </location>
</feature>
<dbReference type="InterPro" id="IPR009305">
    <property type="entry name" value="Mpo1-like"/>
</dbReference>
<feature type="transmembrane region" description="Helical" evidence="1">
    <location>
        <begin position="85"/>
        <end position="104"/>
    </location>
</feature>
<organism evidence="2">
    <name type="scientific">Auxenochlorella protothecoides</name>
    <name type="common">Green microalga</name>
    <name type="synonym">Chlorella protothecoides</name>
    <dbReference type="NCBI Taxonomy" id="3075"/>
    <lineage>
        <taxon>Eukaryota</taxon>
        <taxon>Viridiplantae</taxon>
        <taxon>Chlorophyta</taxon>
        <taxon>core chlorophytes</taxon>
        <taxon>Trebouxiophyceae</taxon>
        <taxon>Chlorellales</taxon>
        <taxon>Chlorellaceae</taxon>
        <taxon>Auxenochlorella</taxon>
    </lineage>
</organism>
<name>A0A1D2A3R2_AUXPR</name>
<protein>
    <recommendedName>
        <fullName evidence="3">DUF962 domain-containing protein</fullName>
    </recommendedName>
</protein>
<keyword evidence="1" id="KW-0812">Transmembrane</keyword>
<evidence type="ECO:0000256" key="1">
    <source>
        <dbReference type="SAM" id="Phobius"/>
    </source>
</evidence>